<evidence type="ECO:0000256" key="3">
    <source>
        <dbReference type="ARBA" id="ARBA00022692"/>
    </source>
</evidence>
<evidence type="ECO:0000313" key="11">
    <source>
        <dbReference type="EMBL" id="VUG17037.1"/>
    </source>
</evidence>
<keyword evidence="8 10" id="KW-0472">Membrane</keyword>
<dbReference type="GO" id="GO:0005743">
    <property type="term" value="C:mitochondrial inner membrane"/>
    <property type="evidence" value="ECO:0007669"/>
    <property type="project" value="UniProtKB-SubCell"/>
</dbReference>
<dbReference type="GO" id="GO:0007005">
    <property type="term" value="P:mitochondrion organization"/>
    <property type="evidence" value="ECO:0007669"/>
    <property type="project" value="InterPro"/>
</dbReference>
<keyword evidence="4" id="KW-0999">Mitochondrion inner membrane</keyword>
<dbReference type="PANTHER" id="PTHR31068">
    <property type="entry name" value="MITOCHONDRIAL DISTRIBUTION AND MORPHOLOGY PROTEIN 31"/>
    <property type="match status" value="1"/>
</dbReference>
<dbReference type="PANTHER" id="PTHR31068:SF0">
    <property type="entry name" value="MITOCHONDRIAL DISTRIBUTION AND MORPHOLOGY PROTEIN 31"/>
    <property type="match status" value="1"/>
</dbReference>
<keyword evidence="7" id="KW-0496">Mitochondrion</keyword>
<keyword evidence="6 10" id="KW-1133">Transmembrane helix</keyword>
<protein>
    <submittedName>
        <fullName evidence="11">DEBR0S1_31758g1_1</fullName>
    </submittedName>
</protein>
<comment type="subcellular location">
    <subcellularLocation>
        <location evidence="1">Mitochondrion inner membrane</location>
    </subcellularLocation>
</comment>
<sequence length="638" mass="73984">MFHKGKILEYGFGNQSMKFHSLCFHYRSRSCYAFTGQLRKQGWDQHPLISGHLRWSRMYMTMYGSKNMLPDRYSMQLARRPEHQIDMQSLRKLSPFIQVRRKVSIIKGTGVVIEGISNRLKRIWRVMKNTKRPFNTDDISAFVSWLLAGNVVLLIIGTTTFFSLLLYTLNTVLAQELVAEWIGNMITKNSKLTVTFESAIVPDWKDGKIQFKNCTVSRRPKNAGTFKKIAVNGEGANDENHKVRHKFLEMGKNLPWNKNGSEKMEDKTAEYDDGNYTQFDFTIDEVNVSLSFKKWLNGRGIIKEASGKGVRGVVDRTHVFWKKGDSATKYKNVAQPGDWEIENFQVEDVLFKLMNPDGFRSFSVSIYKCEVPLLRKNWLMFDILNAKHMSGSYDGSLFTMNRLQRFDSFNEEKRIDREVRKTHLGEEKYQDLSLVDDHSFSRMTRFRIDNLKLDHLNRGMSGPFGWINKGTVDMIADVIVPEKNISMNDISIDEIVKYYSKNLRGKAKKADDKLAMNNMFILDFYLRLNNPRASVPLFSNDLSYVNSALIQPIVAYINSNKTYIPIRCRIYKDVEDFDGSWTLYDSLLMDDLSIGVYKSFADYVSDEQKRTDRVKKISIWSLQFLLQLILLSLSTLNS</sequence>
<keyword evidence="5" id="KW-0809">Transit peptide</keyword>
<dbReference type="InterPro" id="IPR012571">
    <property type="entry name" value="Mdm31/Mdm32"/>
</dbReference>
<comment type="function">
    <text evidence="9">Involved in the organization of the mitochondrial membranes and the global structure of the mitochondria. Also required for mitochondrial distribution and mobility as well as for the maintenance of mitochondrial DNA nucleoids structures.</text>
</comment>
<dbReference type="GO" id="GO:0000001">
    <property type="term" value="P:mitochondrion inheritance"/>
    <property type="evidence" value="ECO:0007669"/>
    <property type="project" value="InterPro"/>
</dbReference>
<evidence type="ECO:0000256" key="6">
    <source>
        <dbReference type="ARBA" id="ARBA00022989"/>
    </source>
</evidence>
<proteinExistence type="inferred from homology"/>
<dbReference type="Proteomes" id="UP000478008">
    <property type="component" value="Unassembled WGS sequence"/>
</dbReference>
<keyword evidence="3 10" id="KW-0812">Transmembrane</keyword>
<evidence type="ECO:0000256" key="9">
    <source>
        <dbReference type="ARBA" id="ARBA00025191"/>
    </source>
</evidence>
<comment type="similarity">
    <text evidence="2">Belongs to the MDM31/MDM32 family.</text>
</comment>
<name>A0A7D9CVW5_DEKBR</name>
<gene>
    <name evidence="11" type="primary">MDM31</name>
    <name evidence="11" type="ORF">DEBR0S1_31758G</name>
</gene>
<evidence type="ECO:0000256" key="2">
    <source>
        <dbReference type="ARBA" id="ARBA00005687"/>
    </source>
</evidence>
<accession>A0A7D9CVW5</accession>
<evidence type="ECO:0000256" key="1">
    <source>
        <dbReference type="ARBA" id="ARBA00004273"/>
    </source>
</evidence>
<dbReference type="AlphaFoldDB" id="A0A7D9CVW5"/>
<reference evidence="11 12" key="1">
    <citation type="submission" date="2019-07" db="EMBL/GenBank/DDBJ databases">
        <authorList>
            <person name="Friedrich A."/>
            <person name="Schacherer J."/>
        </authorList>
    </citation>
    <scope>NUCLEOTIDE SEQUENCE [LARGE SCALE GENOMIC DNA]</scope>
</reference>
<evidence type="ECO:0000256" key="7">
    <source>
        <dbReference type="ARBA" id="ARBA00023128"/>
    </source>
</evidence>
<dbReference type="EMBL" id="CABFWN010000001">
    <property type="protein sequence ID" value="VUG17037.1"/>
    <property type="molecule type" value="Genomic_DNA"/>
</dbReference>
<evidence type="ECO:0000256" key="5">
    <source>
        <dbReference type="ARBA" id="ARBA00022946"/>
    </source>
</evidence>
<evidence type="ECO:0000256" key="8">
    <source>
        <dbReference type="ARBA" id="ARBA00023136"/>
    </source>
</evidence>
<organism evidence="11 12">
    <name type="scientific">Dekkera bruxellensis</name>
    <name type="common">Brettanomyces custersii</name>
    <dbReference type="NCBI Taxonomy" id="5007"/>
    <lineage>
        <taxon>Eukaryota</taxon>
        <taxon>Fungi</taxon>
        <taxon>Dikarya</taxon>
        <taxon>Ascomycota</taxon>
        <taxon>Saccharomycotina</taxon>
        <taxon>Pichiomycetes</taxon>
        <taxon>Pichiales</taxon>
        <taxon>Pichiaceae</taxon>
        <taxon>Brettanomyces</taxon>
    </lineage>
</organism>
<dbReference type="Pfam" id="PF08118">
    <property type="entry name" value="MDM31_MDM32"/>
    <property type="match status" value="1"/>
</dbReference>
<evidence type="ECO:0000256" key="4">
    <source>
        <dbReference type="ARBA" id="ARBA00022792"/>
    </source>
</evidence>
<evidence type="ECO:0000256" key="10">
    <source>
        <dbReference type="SAM" id="Phobius"/>
    </source>
</evidence>
<evidence type="ECO:0000313" key="12">
    <source>
        <dbReference type="Proteomes" id="UP000478008"/>
    </source>
</evidence>
<keyword evidence="12" id="KW-1185">Reference proteome</keyword>
<feature type="transmembrane region" description="Helical" evidence="10">
    <location>
        <begin position="142"/>
        <end position="167"/>
    </location>
</feature>